<reference evidence="8" key="1">
    <citation type="journal article" date="2019" name="Int. J. Syst. Evol. Microbiol.">
        <title>The Global Catalogue of Microorganisms (GCM) 10K type strain sequencing project: providing services to taxonomists for standard genome sequencing and annotation.</title>
        <authorList>
            <consortium name="The Broad Institute Genomics Platform"/>
            <consortium name="The Broad Institute Genome Sequencing Center for Infectious Disease"/>
            <person name="Wu L."/>
            <person name="Ma J."/>
        </authorList>
    </citation>
    <scope>NUCLEOTIDE SEQUENCE [LARGE SCALE GENOMIC DNA]</scope>
    <source>
        <strain evidence="8">CCUG 49560</strain>
    </source>
</reference>
<dbReference type="Pfam" id="PF02838">
    <property type="entry name" value="Glyco_hydro_20b"/>
    <property type="match status" value="1"/>
</dbReference>
<evidence type="ECO:0000256" key="2">
    <source>
        <dbReference type="ARBA" id="ARBA00006285"/>
    </source>
</evidence>
<dbReference type="InterPro" id="IPR029018">
    <property type="entry name" value="Hex-like_dom2"/>
</dbReference>
<proteinExistence type="inferred from homology"/>
<dbReference type="EC" id="3.2.1.52" evidence="3"/>
<dbReference type="SUPFAM" id="SSF51445">
    <property type="entry name" value="(Trans)glycosidases"/>
    <property type="match status" value="1"/>
</dbReference>
<comment type="catalytic activity">
    <reaction evidence="1">
        <text>Hydrolysis of terminal non-reducing N-acetyl-D-hexosamine residues in N-acetyl-beta-D-hexosaminides.</text>
        <dbReference type="EC" id="3.2.1.52"/>
    </reaction>
</comment>
<accession>A0ABV9E9A5</accession>
<dbReference type="Gene3D" id="3.20.20.80">
    <property type="entry name" value="Glycosidases"/>
    <property type="match status" value="1"/>
</dbReference>
<evidence type="ECO:0000313" key="8">
    <source>
        <dbReference type="Proteomes" id="UP001595891"/>
    </source>
</evidence>
<dbReference type="InterPro" id="IPR015882">
    <property type="entry name" value="HEX_bac_N"/>
</dbReference>
<comment type="similarity">
    <text evidence="2">Belongs to the glycosyl hydrolase 20 family.</text>
</comment>
<comment type="caution">
    <text evidence="7">The sequence shown here is derived from an EMBL/GenBank/DDBJ whole genome shotgun (WGS) entry which is preliminary data.</text>
</comment>
<evidence type="ECO:0000259" key="6">
    <source>
        <dbReference type="PROSITE" id="PS51175"/>
    </source>
</evidence>
<evidence type="ECO:0000256" key="4">
    <source>
        <dbReference type="ARBA" id="ARBA00022801"/>
    </source>
</evidence>
<dbReference type="Gene3D" id="2.60.120.260">
    <property type="entry name" value="Galactose-binding domain-like"/>
    <property type="match status" value="1"/>
</dbReference>
<dbReference type="InterPro" id="IPR005084">
    <property type="entry name" value="CBM6"/>
</dbReference>
<dbReference type="EMBL" id="JBHSFN010000002">
    <property type="protein sequence ID" value="MFC4585172.1"/>
    <property type="molecule type" value="Genomic_DNA"/>
</dbReference>
<protein>
    <recommendedName>
        <fullName evidence="3">beta-N-acetylhexosaminidase</fullName>
        <ecNumber evidence="3">3.2.1.52</ecNumber>
    </recommendedName>
</protein>
<dbReference type="PRINTS" id="PR00738">
    <property type="entry name" value="GLHYDRLASE20"/>
</dbReference>
<evidence type="ECO:0000256" key="3">
    <source>
        <dbReference type="ARBA" id="ARBA00012663"/>
    </source>
</evidence>
<dbReference type="InterPro" id="IPR015883">
    <property type="entry name" value="Glyco_hydro_20_cat"/>
</dbReference>
<organism evidence="7 8">
    <name type="scientific">Sphaerisporangium corydalis</name>
    <dbReference type="NCBI Taxonomy" id="1441875"/>
    <lineage>
        <taxon>Bacteria</taxon>
        <taxon>Bacillati</taxon>
        <taxon>Actinomycetota</taxon>
        <taxon>Actinomycetes</taxon>
        <taxon>Streptosporangiales</taxon>
        <taxon>Streptosporangiaceae</taxon>
        <taxon>Sphaerisporangium</taxon>
    </lineage>
</organism>
<sequence>MRSSVPSGPALRRLGARLRSEGVRLRPDAARLRLRSTAARLAGAALLVAGSALVAVAGAAPVAAAASLSDLVPAPVSAQPAAGTTYTLPSGAGVFTEPGSAPAAGVGAYLAGILRRSTGYALPVSAAPAGTPASGISLLLTGADPTVGAQGYQLDVTAGAVVIRAQTPGGLFNGVQTLRQLLPAEIESATVRPGPWTVPGGRVVDYPRFAYRGAMLDVARHFHPPATVKQYIDRIALYKVNYLHLHLSDDQGWRIVVDAYPRLATYGGSTQVGGGAGGYYTKAQYQDIVAYAAQRYVTIVPEIDMPGHTNAALASYADLNCDGVAPSLYTGTAVGFSSLCTSKEATYTFVAGVLSELAAMTPGPYLHVGGDEASATSASQYATFMNRVQPLVTATGKSVMGWHQIGASAVQHSAGRVVQYWGLTTSDSLVTSAVSRGAKVVMSPANKAYIDMKYNAQTPIGLSWAGYIEVQTAYEWNPGTYLSGVPASAVLGVEAPMWTETIVTEDDIEYMAFPRLPAIAELGWSPWTTHSWDAFRARLGAQGPRWTIMGIGFYRSPQVPWSSGTSGGRFEAENASISQGVVESNHAGYSGTGFVNYDSASGAYVQWTVSAAAAGPVTLALGYANGTSADRPMDVRVNGALVAGGMSFAGTGAWTTWQTRTLTVNLPAGTSTVRATATTAAGGPNVDYLEVRP</sequence>
<dbReference type="PROSITE" id="PS51175">
    <property type="entry name" value="CBM6"/>
    <property type="match status" value="1"/>
</dbReference>
<dbReference type="Gene3D" id="3.30.379.10">
    <property type="entry name" value="Chitobiase/beta-hexosaminidase domain 2-like"/>
    <property type="match status" value="1"/>
</dbReference>
<dbReference type="SUPFAM" id="SSF49785">
    <property type="entry name" value="Galactose-binding domain-like"/>
    <property type="match status" value="1"/>
</dbReference>
<gene>
    <name evidence="7" type="ORF">ACFO8L_03755</name>
</gene>
<evidence type="ECO:0000313" key="7">
    <source>
        <dbReference type="EMBL" id="MFC4585172.1"/>
    </source>
</evidence>
<dbReference type="Pfam" id="PF03422">
    <property type="entry name" value="CBM_6"/>
    <property type="match status" value="1"/>
</dbReference>
<dbReference type="SUPFAM" id="SSF55545">
    <property type="entry name" value="beta-N-acetylhexosaminidase-like domain"/>
    <property type="match status" value="1"/>
</dbReference>
<dbReference type="Proteomes" id="UP001595891">
    <property type="component" value="Unassembled WGS sequence"/>
</dbReference>
<dbReference type="PANTHER" id="PTHR22600:SF57">
    <property type="entry name" value="BETA-N-ACETYLHEXOSAMINIDASE"/>
    <property type="match status" value="1"/>
</dbReference>
<evidence type="ECO:0000256" key="1">
    <source>
        <dbReference type="ARBA" id="ARBA00001231"/>
    </source>
</evidence>
<dbReference type="RefSeq" id="WP_316249624.1">
    <property type="nucleotide sequence ID" value="NZ_JANZYP010000064.1"/>
</dbReference>
<dbReference type="InterPro" id="IPR017853">
    <property type="entry name" value="GH"/>
</dbReference>
<dbReference type="InterPro" id="IPR008979">
    <property type="entry name" value="Galactose-bd-like_sf"/>
</dbReference>
<dbReference type="CDD" id="cd06568">
    <property type="entry name" value="GH20_SpHex_like"/>
    <property type="match status" value="1"/>
</dbReference>
<evidence type="ECO:0000256" key="5">
    <source>
        <dbReference type="ARBA" id="ARBA00023295"/>
    </source>
</evidence>
<keyword evidence="5" id="KW-0326">Glycosidase</keyword>
<dbReference type="PANTHER" id="PTHR22600">
    <property type="entry name" value="BETA-HEXOSAMINIDASE"/>
    <property type="match status" value="1"/>
</dbReference>
<feature type="domain" description="CBM6" evidence="6">
    <location>
        <begin position="568"/>
        <end position="692"/>
    </location>
</feature>
<name>A0ABV9E9A5_9ACTN</name>
<dbReference type="Pfam" id="PF00728">
    <property type="entry name" value="Glyco_hydro_20"/>
    <property type="match status" value="2"/>
</dbReference>
<keyword evidence="8" id="KW-1185">Reference proteome</keyword>
<keyword evidence="4" id="KW-0378">Hydrolase</keyword>
<dbReference type="CDD" id="cd04082">
    <property type="entry name" value="CBM35_pectate_lyase-like"/>
    <property type="match status" value="1"/>
</dbReference>
<dbReference type="InterPro" id="IPR025705">
    <property type="entry name" value="Beta_hexosaminidase_sua/sub"/>
</dbReference>